<evidence type="ECO:0000259" key="3">
    <source>
        <dbReference type="PROSITE" id="PS50977"/>
    </source>
</evidence>
<sequence length="217" mass="25281">MPTAEDRERNMENAIQAAINCFETVGISNCTREMIAEKSGLSTRSLQRYFGTLNNLIKEATKRYSQNFNERYEEMFHSYSVEGRDGLTQLEFALRMHVYLFQPNMPSVIVMQEIDNYWTRLDEVPYELLSPYIETKRHGRKRMKYSFVYGLLEEGIEDGSIRADLDLNLTYLWISSSFTGMLYRIGREPELYNNEDNISAKEIINGYVAAVLDAIRS</sequence>
<feature type="domain" description="HTH tetR-type" evidence="3">
    <location>
        <begin position="8"/>
        <end position="68"/>
    </location>
</feature>
<dbReference type="PROSITE" id="PS50977">
    <property type="entry name" value="HTH_TETR_2"/>
    <property type="match status" value="1"/>
</dbReference>
<dbReference type="EMBL" id="QVIA01000003">
    <property type="protein sequence ID" value="RGC34492.1"/>
    <property type="molecule type" value="Genomic_DNA"/>
</dbReference>
<dbReference type="Gene3D" id="1.10.357.10">
    <property type="entry name" value="Tetracycline Repressor, domain 2"/>
    <property type="match status" value="1"/>
</dbReference>
<dbReference type="Gene3D" id="1.10.10.60">
    <property type="entry name" value="Homeodomain-like"/>
    <property type="match status" value="1"/>
</dbReference>
<dbReference type="GO" id="GO:0003677">
    <property type="term" value="F:DNA binding"/>
    <property type="evidence" value="ECO:0007669"/>
    <property type="project" value="UniProtKB-UniRule"/>
</dbReference>
<evidence type="ECO:0000256" key="1">
    <source>
        <dbReference type="ARBA" id="ARBA00023125"/>
    </source>
</evidence>
<dbReference type="InterPro" id="IPR009057">
    <property type="entry name" value="Homeodomain-like_sf"/>
</dbReference>
<keyword evidence="1 2" id="KW-0238">DNA-binding</keyword>
<name>A0A3E2X081_9FIRM</name>
<protein>
    <submittedName>
        <fullName evidence="4">TetR/AcrR family transcriptional regulator</fullName>
    </submittedName>
</protein>
<dbReference type="SUPFAM" id="SSF48498">
    <property type="entry name" value="Tetracyclin repressor-like, C-terminal domain"/>
    <property type="match status" value="1"/>
</dbReference>
<dbReference type="InterPro" id="IPR001647">
    <property type="entry name" value="HTH_TetR"/>
</dbReference>
<dbReference type="SUPFAM" id="SSF46689">
    <property type="entry name" value="Homeodomain-like"/>
    <property type="match status" value="1"/>
</dbReference>
<organism evidence="4 5">
    <name type="scientific">Hungatella hathewayi</name>
    <dbReference type="NCBI Taxonomy" id="154046"/>
    <lineage>
        <taxon>Bacteria</taxon>
        <taxon>Bacillati</taxon>
        <taxon>Bacillota</taxon>
        <taxon>Clostridia</taxon>
        <taxon>Lachnospirales</taxon>
        <taxon>Lachnospiraceae</taxon>
        <taxon>Hungatella</taxon>
    </lineage>
</organism>
<reference evidence="4 5" key="1">
    <citation type="submission" date="2018-08" db="EMBL/GenBank/DDBJ databases">
        <title>A genome reference for cultivated species of the human gut microbiota.</title>
        <authorList>
            <person name="Zou Y."/>
            <person name="Xue W."/>
            <person name="Luo G."/>
        </authorList>
    </citation>
    <scope>NUCLEOTIDE SEQUENCE [LARGE SCALE GENOMIC DNA]</scope>
    <source>
        <strain evidence="4 5">AF19-21</strain>
    </source>
</reference>
<gene>
    <name evidence="4" type="ORF">DWX41_03300</name>
</gene>
<dbReference type="InterPro" id="IPR036271">
    <property type="entry name" value="Tet_transcr_reg_TetR-rel_C_sf"/>
</dbReference>
<feature type="DNA-binding region" description="H-T-H motif" evidence="2">
    <location>
        <begin position="31"/>
        <end position="50"/>
    </location>
</feature>
<evidence type="ECO:0000256" key="2">
    <source>
        <dbReference type="PROSITE-ProRule" id="PRU00335"/>
    </source>
</evidence>
<dbReference type="Proteomes" id="UP000261111">
    <property type="component" value="Unassembled WGS sequence"/>
</dbReference>
<comment type="caution">
    <text evidence="4">The sequence shown here is derived from an EMBL/GenBank/DDBJ whole genome shotgun (WGS) entry which is preliminary data.</text>
</comment>
<proteinExistence type="predicted"/>
<accession>A0A3E2X081</accession>
<evidence type="ECO:0000313" key="4">
    <source>
        <dbReference type="EMBL" id="RGC34492.1"/>
    </source>
</evidence>
<dbReference type="AlphaFoldDB" id="A0A3E2X081"/>
<evidence type="ECO:0000313" key="5">
    <source>
        <dbReference type="Proteomes" id="UP000261111"/>
    </source>
</evidence>